<dbReference type="Proteomes" id="UP000294832">
    <property type="component" value="Unassembled WGS sequence"/>
</dbReference>
<accession>A0A4R2F5X2</accession>
<organism evidence="2 3">
    <name type="scientific">Shewanella fodinae</name>
    <dbReference type="NCBI Taxonomy" id="552357"/>
    <lineage>
        <taxon>Bacteria</taxon>
        <taxon>Pseudomonadati</taxon>
        <taxon>Pseudomonadota</taxon>
        <taxon>Gammaproteobacteria</taxon>
        <taxon>Alteromonadales</taxon>
        <taxon>Shewanellaceae</taxon>
        <taxon>Shewanella</taxon>
    </lineage>
</organism>
<dbReference type="EMBL" id="SLWF01000023">
    <property type="protein sequence ID" value="TCN81495.1"/>
    <property type="molecule type" value="Genomic_DNA"/>
</dbReference>
<keyword evidence="1" id="KW-0472">Membrane</keyword>
<evidence type="ECO:0008006" key="4">
    <source>
        <dbReference type="Google" id="ProtNLM"/>
    </source>
</evidence>
<name>A0A4R2F5X2_9GAMM</name>
<evidence type="ECO:0000256" key="1">
    <source>
        <dbReference type="SAM" id="Phobius"/>
    </source>
</evidence>
<keyword evidence="1" id="KW-0812">Transmembrane</keyword>
<keyword evidence="1" id="KW-1133">Transmembrane helix</keyword>
<dbReference type="AlphaFoldDB" id="A0A4R2F5X2"/>
<keyword evidence="3" id="KW-1185">Reference proteome</keyword>
<dbReference type="OrthoDB" id="7041927at2"/>
<evidence type="ECO:0000313" key="3">
    <source>
        <dbReference type="Proteomes" id="UP000294832"/>
    </source>
</evidence>
<reference evidence="2 3" key="1">
    <citation type="submission" date="2019-03" db="EMBL/GenBank/DDBJ databases">
        <title>Freshwater and sediment microbial communities from various areas in North America, analyzing microbe dynamics in response to fracking.</title>
        <authorList>
            <person name="Lamendella R."/>
        </authorList>
    </citation>
    <scope>NUCLEOTIDE SEQUENCE [LARGE SCALE GENOMIC DNA]</scope>
    <source>
        <strain evidence="2 3">74A</strain>
    </source>
</reference>
<protein>
    <recommendedName>
        <fullName evidence="4">Type II secretion system protein GspG C-terminal domain-containing protein</fullName>
    </recommendedName>
</protein>
<evidence type="ECO:0000313" key="2">
    <source>
        <dbReference type="EMBL" id="TCN81495.1"/>
    </source>
</evidence>
<sequence length="251" mass="27922">MEPDYSSYSTAELEDVLRHIDQTKFPERYQAVEQLLTQHRMPTTQDYSGEMVIDTSPSTAVSEPATLGVFPYVIGALAFIPLLGIIFGVIALVWGLLTSRQGGKLLASIGVLAMLSANSYFYLMMHKAGLTTWTNDPNPVPTQLLQDNLNTLYSQVELYRFRNGEYPQSLALLQQAFPLSGVPLQDTSFKNSQSDFFYQRLDREHYQLLARGTDGKPLTDDDIWPNTSQNINDASGLTHPAVANDAALPDQ</sequence>
<feature type="transmembrane region" description="Helical" evidence="1">
    <location>
        <begin position="105"/>
        <end position="125"/>
    </location>
</feature>
<feature type="transmembrane region" description="Helical" evidence="1">
    <location>
        <begin position="69"/>
        <end position="93"/>
    </location>
</feature>
<gene>
    <name evidence="2" type="ORF">EDC91_1237</name>
</gene>
<proteinExistence type="predicted"/>
<comment type="caution">
    <text evidence="2">The sequence shown here is derived from an EMBL/GenBank/DDBJ whole genome shotgun (WGS) entry which is preliminary data.</text>
</comment>
<dbReference type="RefSeq" id="WP_133039729.1">
    <property type="nucleotide sequence ID" value="NZ_SLWF01000023.1"/>
</dbReference>